<accession>A0A7X2P6J9</accession>
<comment type="caution">
    <text evidence="1">The sequence shown here is derived from an EMBL/GenBank/DDBJ whole genome shotgun (WGS) entry which is preliminary data.</text>
</comment>
<dbReference type="EMBL" id="VUMV01000001">
    <property type="protein sequence ID" value="MST81147.1"/>
    <property type="molecule type" value="Genomic_DNA"/>
</dbReference>
<gene>
    <name evidence="1" type="ORF">FYJ60_02200</name>
</gene>
<dbReference type="Proteomes" id="UP000466864">
    <property type="component" value="Unassembled WGS sequence"/>
</dbReference>
<name>A0A7X2P6J9_9FIRM</name>
<dbReference type="RefSeq" id="WP_154456941.1">
    <property type="nucleotide sequence ID" value="NZ_VUMV01000001.1"/>
</dbReference>
<proteinExistence type="predicted"/>
<keyword evidence="2" id="KW-1185">Reference proteome</keyword>
<reference evidence="1 2" key="1">
    <citation type="submission" date="2019-08" db="EMBL/GenBank/DDBJ databases">
        <title>In-depth cultivation of the pig gut microbiome towards novel bacterial diversity and tailored functional studies.</title>
        <authorList>
            <person name="Wylensek D."/>
            <person name="Hitch T.C.A."/>
            <person name="Clavel T."/>
        </authorList>
    </citation>
    <scope>NUCLEOTIDE SEQUENCE [LARGE SCALE GENOMIC DNA]</scope>
    <source>
        <strain evidence="1 2">Oil+RF-744-WCA-WT-13</strain>
    </source>
</reference>
<sequence>MKCVRCPLYHYWSNESDSGEACAIFGDGWDSPFQYEDKDGTTVGCYLDRHFIEKADAERDEYYAAMAESMMRGEQDEWMI</sequence>
<protein>
    <submittedName>
        <fullName evidence="1">Uncharacterized protein</fullName>
    </submittedName>
</protein>
<evidence type="ECO:0000313" key="2">
    <source>
        <dbReference type="Proteomes" id="UP000466864"/>
    </source>
</evidence>
<dbReference type="AlphaFoldDB" id="A0A7X2P6J9"/>
<organism evidence="1 2">
    <name type="scientific">Bilifractor porci</name>
    <dbReference type="NCBI Taxonomy" id="2606636"/>
    <lineage>
        <taxon>Bacteria</taxon>
        <taxon>Bacillati</taxon>
        <taxon>Bacillota</taxon>
        <taxon>Clostridia</taxon>
        <taxon>Lachnospirales</taxon>
        <taxon>Lachnospiraceae</taxon>
        <taxon>Bilifractor</taxon>
    </lineage>
</organism>
<evidence type="ECO:0000313" key="1">
    <source>
        <dbReference type="EMBL" id="MST81147.1"/>
    </source>
</evidence>